<dbReference type="GO" id="GO:0006646">
    <property type="term" value="P:phosphatidylethanolamine biosynthetic process"/>
    <property type="evidence" value="ECO:0007669"/>
    <property type="project" value="TreeGrafter"/>
</dbReference>
<dbReference type="GO" id="GO:0005737">
    <property type="term" value="C:cytoplasm"/>
    <property type="evidence" value="ECO:0007669"/>
    <property type="project" value="TreeGrafter"/>
</dbReference>
<gene>
    <name evidence="2" type="ORF">LLUT_LOCUS4570</name>
</gene>
<dbReference type="Proteomes" id="UP001497480">
    <property type="component" value="Unassembled WGS sequence"/>
</dbReference>
<evidence type="ECO:0000256" key="1">
    <source>
        <dbReference type="ARBA" id="ARBA00038211"/>
    </source>
</evidence>
<evidence type="ECO:0000313" key="3">
    <source>
        <dbReference type="Proteomes" id="UP001497480"/>
    </source>
</evidence>
<dbReference type="InterPro" id="IPR011009">
    <property type="entry name" value="Kinase-like_dom_sf"/>
</dbReference>
<dbReference type="PANTHER" id="PTHR22603:SF93">
    <property type="entry name" value="RE24176P"/>
    <property type="match status" value="1"/>
</dbReference>
<dbReference type="GO" id="GO:0004103">
    <property type="term" value="F:choline kinase activity"/>
    <property type="evidence" value="ECO:0007669"/>
    <property type="project" value="TreeGrafter"/>
</dbReference>
<reference evidence="2 3" key="1">
    <citation type="submission" date="2024-03" db="EMBL/GenBank/DDBJ databases">
        <authorList>
            <person name="Martinez-Hernandez J."/>
        </authorList>
    </citation>
    <scope>NUCLEOTIDE SEQUENCE [LARGE SCALE GENOMIC DNA]</scope>
</reference>
<protein>
    <submittedName>
        <fullName evidence="2">Uncharacterized protein</fullName>
    </submittedName>
</protein>
<sequence length="121" mass="14415">MREFHTLHMHGPRKVQLWHKIRNWLSEVKTLCFPRDIKNFSLDNLDKEIKMLEKLLCEGYQDIGSCHNVLQYGNIMMDEEAKSITIIDYKYASYNPIAYDQANHFREMVADYHTDAPHIEN</sequence>
<dbReference type="EMBL" id="CAXHTB010000003">
    <property type="protein sequence ID" value="CAL0303510.1"/>
    <property type="molecule type" value="Genomic_DNA"/>
</dbReference>
<comment type="caution">
    <text evidence="2">The sequence shown here is derived from an EMBL/GenBank/DDBJ whole genome shotgun (WGS) entry which is preliminary data.</text>
</comment>
<accession>A0AAV1W2H5</accession>
<dbReference type="GO" id="GO:0004305">
    <property type="term" value="F:ethanolamine kinase activity"/>
    <property type="evidence" value="ECO:0007669"/>
    <property type="project" value="TreeGrafter"/>
</dbReference>
<dbReference type="Pfam" id="PF01633">
    <property type="entry name" value="Choline_kinase"/>
    <property type="match status" value="1"/>
</dbReference>
<comment type="similarity">
    <text evidence="1">Belongs to the choline/ethanolamine kinase family.</text>
</comment>
<dbReference type="PANTHER" id="PTHR22603">
    <property type="entry name" value="CHOLINE/ETHANOALAMINE KINASE"/>
    <property type="match status" value="1"/>
</dbReference>
<proteinExistence type="inferred from homology"/>
<organism evidence="2 3">
    <name type="scientific">Lupinus luteus</name>
    <name type="common">European yellow lupine</name>
    <dbReference type="NCBI Taxonomy" id="3873"/>
    <lineage>
        <taxon>Eukaryota</taxon>
        <taxon>Viridiplantae</taxon>
        <taxon>Streptophyta</taxon>
        <taxon>Embryophyta</taxon>
        <taxon>Tracheophyta</taxon>
        <taxon>Spermatophyta</taxon>
        <taxon>Magnoliopsida</taxon>
        <taxon>eudicotyledons</taxon>
        <taxon>Gunneridae</taxon>
        <taxon>Pentapetalae</taxon>
        <taxon>rosids</taxon>
        <taxon>fabids</taxon>
        <taxon>Fabales</taxon>
        <taxon>Fabaceae</taxon>
        <taxon>Papilionoideae</taxon>
        <taxon>50 kb inversion clade</taxon>
        <taxon>genistoids sensu lato</taxon>
        <taxon>core genistoids</taxon>
        <taxon>Genisteae</taxon>
        <taxon>Lupinus</taxon>
    </lineage>
</organism>
<keyword evidence="3" id="KW-1185">Reference proteome</keyword>
<dbReference type="SUPFAM" id="SSF56112">
    <property type="entry name" value="Protein kinase-like (PK-like)"/>
    <property type="match status" value="1"/>
</dbReference>
<dbReference type="Gene3D" id="3.90.1200.10">
    <property type="match status" value="1"/>
</dbReference>
<dbReference type="AlphaFoldDB" id="A0AAV1W2H5"/>
<name>A0AAV1W2H5_LUPLU</name>
<evidence type="ECO:0000313" key="2">
    <source>
        <dbReference type="EMBL" id="CAL0303510.1"/>
    </source>
</evidence>